<dbReference type="Proteomes" id="UP000467700">
    <property type="component" value="Unassembled WGS sequence"/>
</dbReference>
<feature type="region of interest" description="Disordered" evidence="1">
    <location>
        <begin position="152"/>
        <end position="171"/>
    </location>
</feature>
<comment type="caution">
    <text evidence="2">The sequence shown here is derived from an EMBL/GenBank/DDBJ whole genome shotgun (WGS) entry which is preliminary data.</text>
</comment>
<evidence type="ECO:0000256" key="1">
    <source>
        <dbReference type="SAM" id="MobiDB-lite"/>
    </source>
</evidence>
<accession>A0A8S0WU15</accession>
<name>A0A8S0WU15_CYCAE</name>
<feature type="region of interest" description="Disordered" evidence="1">
    <location>
        <begin position="72"/>
        <end position="95"/>
    </location>
</feature>
<evidence type="ECO:0000313" key="2">
    <source>
        <dbReference type="EMBL" id="CAA7257385.1"/>
    </source>
</evidence>
<evidence type="ECO:0000313" key="3">
    <source>
        <dbReference type="Proteomes" id="UP000467700"/>
    </source>
</evidence>
<dbReference type="AlphaFoldDB" id="A0A8S0WU15"/>
<proteinExistence type="predicted"/>
<dbReference type="EMBL" id="CACVBS010000001">
    <property type="protein sequence ID" value="CAA7257385.1"/>
    <property type="molecule type" value="Genomic_DNA"/>
</dbReference>
<reference evidence="2 3" key="1">
    <citation type="submission" date="2020-01" db="EMBL/GenBank/DDBJ databases">
        <authorList>
            <person name="Gupta K D."/>
        </authorList>
    </citation>
    <scope>NUCLEOTIDE SEQUENCE [LARGE SCALE GENOMIC DNA]</scope>
</reference>
<gene>
    <name evidence="2" type="ORF">AAE3_LOCUS324</name>
</gene>
<protein>
    <submittedName>
        <fullName evidence="2">Uncharacterized protein</fullName>
    </submittedName>
</protein>
<sequence length="208" mass="23068">MLEAALSLQHTFFPAHLQVYFAMPRPFVAHNVGRFRYDHAAASTPRLDKSTAGDSKCEEGSRALEAQHGELASRCHDSPPRYHSAGASHHNSEAGSHEIEDLLRAILSGSTVNSGNMHGSVKIVINGPVYIGLRGPVDNELCGRTDIEIRGPIEIERPTTSSENPGRQPRDGRVLFLWTTNRLVRTPIGAVHRLVQHRLRHTNRQPNR</sequence>
<organism evidence="2 3">
    <name type="scientific">Cyclocybe aegerita</name>
    <name type="common">Black poplar mushroom</name>
    <name type="synonym">Agrocybe aegerita</name>
    <dbReference type="NCBI Taxonomy" id="1973307"/>
    <lineage>
        <taxon>Eukaryota</taxon>
        <taxon>Fungi</taxon>
        <taxon>Dikarya</taxon>
        <taxon>Basidiomycota</taxon>
        <taxon>Agaricomycotina</taxon>
        <taxon>Agaricomycetes</taxon>
        <taxon>Agaricomycetidae</taxon>
        <taxon>Agaricales</taxon>
        <taxon>Agaricineae</taxon>
        <taxon>Bolbitiaceae</taxon>
        <taxon>Cyclocybe</taxon>
    </lineage>
</organism>
<keyword evidence="3" id="KW-1185">Reference proteome</keyword>